<dbReference type="EMBL" id="CAADFY010000255">
    <property type="protein sequence ID" value="VFK61443.1"/>
    <property type="molecule type" value="Genomic_DNA"/>
</dbReference>
<dbReference type="EMBL" id="CAADFV010000259">
    <property type="protein sequence ID" value="VFK70371.1"/>
    <property type="molecule type" value="Genomic_DNA"/>
</dbReference>
<reference evidence="1" key="1">
    <citation type="submission" date="2019-02" db="EMBL/GenBank/DDBJ databases">
        <authorList>
            <person name="Gruber-Vodicka R. H."/>
            <person name="Seah K. B. B."/>
        </authorList>
    </citation>
    <scope>NUCLEOTIDE SEQUENCE</scope>
    <source>
        <strain evidence="2">BECK_BY2</strain>
        <strain evidence="1">BECK_BY3</strain>
    </source>
</reference>
<protein>
    <submittedName>
        <fullName evidence="1">Uncharacterized protein</fullName>
    </submittedName>
</protein>
<proteinExistence type="predicted"/>
<gene>
    <name evidence="2" type="ORF">BECKTUN1418E_GA0071001_12593</name>
    <name evidence="1" type="ORF">BECKTUN1418F_GA0071002_12553</name>
</gene>
<sequence>MAYGTFKTVEEVATKFDIEVAEKTAFMGEKALEVPALLFDMIMESLGDNTNFINEVTICERIISPTLTVVSRYNKGLKIWSHVPYNIDEQAGLVGEPDCFVYFPLGFANESSFKYGVLCSIMHQRSKK</sequence>
<accession>A0A451A610</accession>
<name>A0A451A610_9GAMM</name>
<dbReference type="AlphaFoldDB" id="A0A451A610"/>
<organism evidence="1">
    <name type="scientific">Candidatus Kentrum sp. TUN</name>
    <dbReference type="NCBI Taxonomy" id="2126343"/>
    <lineage>
        <taxon>Bacteria</taxon>
        <taxon>Pseudomonadati</taxon>
        <taxon>Pseudomonadota</taxon>
        <taxon>Gammaproteobacteria</taxon>
        <taxon>Candidatus Kentrum</taxon>
    </lineage>
</organism>
<evidence type="ECO:0000313" key="2">
    <source>
        <dbReference type="EMBL" id="VFK70371.1"/>
    </source>
</evidence>
<evidence type="ECO:0000313" key="1">
    <source>
        <dbReference type="EMBL" id="VFK61443.1"/>
    </source>
</evidence>